<evidence type="ECO:0000256" key="3">
    <source>
        <dbReference type="ARBA" id="ARBA00022598"/>
    </source>
</evidence>
<keyword evidence="7" id="KW-0030">Aminoacyl-tRNA synthetase</keyword>
<gene>
    <name evidence="10" type="ORF">BaRGS_00031812</name>
</gene>
<dbReference type="Gene3D" id="3.30.930.10">
    <property type="entry name" value="Bira Bifunctional Protein, Domain 2"/>
    <property type="match status" value="1"/>
</dbReference>
<keyword evidence="3" id="KW-0436">Ligase</keyword>
<dbReference type="Pfam" id="PF00152">
    <property type="entry name" value="tRNA-synt_2"/>
    <property type="match status" value="1"/>
</dbReference>
<keyword evidence="4" id="KW-0547">Nucleotide-binding</keyword>
<dbReference type="Proteomes" id="UP001519460">
    <property type="component" value="Unassembled WGS sequence"/>
</dbReference>
<dbReference type="PANTHER" id="PTHR22594">
    <property type="entry name" value="ASPARTYL/LYSYL-TRNA SYNTHETASE"/>
    <property type="match status" value="1"/>
</dbReference>
<dbReference type="InterPro" id="IPR006195">
    <property type="entry name" value="aa-tRNA-synth_II"/>
</dbReference>
<evidence type="ECO:0000256" key="4">
    <source>
        <dbReference type="ARBA" id="ARBA00022741"/>
    </source>
</evidence>
<dbReference type="PANTHER" id="PTHR22594:SF34">
    <property type="entry name" value="ASPARAGINE--TRNA LIGASE, MITOCHONDRIAL-RELATED"/>
    <property type="match status" value="1"/>
</dbReference>
<comment type="caution">
    <text evidence="10">The sequence shown here is derived from an EMBL/GenBank/DDBJ whole genome shotgun (WGS) entry which is preliminary data.</text>
</comment>
<name>A0ABD0JQS2_9CAEN</name>
<feature type="region of interest" description="Disordered" evidence="8">
    <location>
        <begin position="222"/>
        <end position="241"/>
    </location>
</feature>
<dbReference type="GO" id="GO:0006412">
    <property type="term" value="P:translation"/>
    <property type="evidence" value="ECO:0007669"/>
    <property type="project" value="UniProtKB-KW"/>
</dbReference>
<protein>
    <recommendedName>
        <fullName evidence="2">asparagine--tRNA ligase</fullName>
        <ecNumber evidence="2">6.1.1.22</ecNumber>
    </recommendedName>
</protein>
<dbReference type="SUPFAM" id="SSF50249">
    <property type="entry name" value="Nucleic acid-binding proteins"/>
    <property type="match status" value="1"/>
</dbReference>
<dbReference type="InterPro" id="IPR002312">
    <property type="entry name" value="Asp/Asn-tRNA-synth_IIb"/>
</dbReference>
<keyword evidence="6" id="KW-0648">Protein biosynthesis</keyword>
<evidence type="ECO:0000256" key="7">
    <source>
        <dbReference type="ARBA" id="ARBA00023146"/>
    </source>
</evidence>
<dbReference type="GO" id="GO:0005524">
    <property type="term" value="F:ATP binding"/>
    <property type="evidence" value="ECO:0007669"/>
    <property type="project" value="UniProtKB-KW"/>
</dbReference>
<dbReference type="InterPro" id="IPR045864">
    <property type="entry name" value="aa-tRNA-synth_II/BPL/LPL"/>
</dbReference>
<keyword evidence="5" id="KW-0067">ATP-binding</keyword>
<feature type="domain" description="Aminoacyl-transfer RNA synthetases class-II family profile" evidence="9">
    <location>
        <begin position="163"/>
        <end position="462"/>
    </location>
</feature>
<evidence type="ECO:0000256" key="5">
    <source>
        <dbReference type="ARBA" id="ARBA00022840"/>
    </source>
</evidence>
<dbReference type="PROSITE" id="PS50862">
    <property type="entry name" value="AA_TRNA_LIGASE_II"/>
    <property type="match status" value="1"/>
</dbReference>
<accession>A0ABD0JQS2</accession>
<evidence type="ECO:0000259" key="9">
    <source>
        <dbReference type="PROSITE" id="PS50862"/>
    </source>
</evidence>
<dbReference type="PRINTS" id="PR01042">
    <property type="entry name" value="TRNASYNTHASP"/>
</dbReference>
<dbReference type="EMBL" id="JACVVK020000361">
    <property type="protein sequence ID" value="KAK7476953.1"/>
    <property type="molecule type" value="Genomic_DNA"/>
</dbReference>
<dbReference type="NCBIfam" id="TIGR00457">
    <property type="entry name" value="asnS"/>
    <property type="match status" value="1"/>
</dbReference>
<dbReference type="InterPro" id="IPR004365">
    <property type="entry name" value="NA-bd_OB_tRNA"/>
</dbReference>
<proteinExistence type="inferred from homology"/>
<dbReference type="EC" id="6.1.1.22" evidence="2"/>
<dbReference type="Pfam" id="PF01336">
    <property type="entry name" value="tRNA_anti-codon"/>
    <property type="match status" value="1"/>
</dbReference>
<dbReference type="AlphaFoldDB" id="A0ABD0JQS2"/>
<comment type="similarity">
    <text evidence="1">Belongs to the class-II aminoacyl-tRNA synthetase family.</text>
</comment>
<dbReference type="InterPro" id="IPR012340">
    <property type="entry name" value="NA-bd_OB-fold"/>
</dbReference>
<keyword evidence="11" id="KW-1185">Reference proteome</keyword>
<sequence length="462" mass="51226">MAAPIGKLVVSICCQRTHLLGWHCLRYASRTSTQNLTSFLEDPSASGSNVVISGWVKSIREHKDHVFLHITDGSGAQPLQVVTTPSCLSRTNGVTFGSCVRVDGQLVPSPAKGQAVEVVAESISVLGACDNTFPFGARHAHTADYCRDFLHLRPRTESFASLLRLRSAAAALFHAYFQKNGYICVHTPVITSNDCEGGVVESCIGFILLILGDHLFQPAKNSADSDTEAGSQTESEGKRKPFFNNPAYLTVSGQLHLEAVASAIAKVYSFGPTFRAENSRGRHHLSEFYMIEAEVAFITELEDLLQIMEEMVKETCLRILEEHQKEMNFYLKRQGSKQHMDLVERAVSKPFAKITYSEAAALLQKRNDKFQFKVEWGSDLKKEHEKFLTKAPGQSSLKPFYAKVNLDGNTVAAVDLLVPGVGELIGGSLREDNLDLLSSRLQHLGILDEYKWYTDLRQNCQL</sequence>
<dbReference type="InterPro" id="IPR004522">
    <property type="entry name" value="Asn-tRNA-ligase"/>
</dbReference>
<evidence type="ECO:0000313" key="11">
    <source>
        <dbReference type="Proteomes" id="UP001519460"/>
    </source>
</evidence>
<evidence type="ECO:0000256" key="8">
    <source>
        <dbReference type="SAM" id="MobiDB-lite"/>
    </source>
</evidence>
<evidence type="ECO:0000313" key="10">
    <source>
        <dbReference type="EMBL" id="KAK7476953.1"/>
    </source>
</evidence>
<evidence type="ECO:0000256" key="2">
    <source>
        <dbReference type="ARBA" id="ARBA00012816"/>
    </source>
</evidence>
<feature type="compositionally biased region" description="Polar residues" evidence="8">
    <location>
        <begin position="222"/>
        <end position="234"/>
    </location>
</feature>
<evidence type="ECO:0000256" key="1">
    <source>
        <dbReference type="ARBA" id="ARBA00008226"/>
    </source>
</evidence>
<organism evidence="10 11">
    <name type="scientific">Batillaria attramentaria</name>
    <dbReference type="NCBI Taxonomy" id="370345"/>
    <lineage>
        <taxon>Eukaryota</taxon>
        <taxon>Metazoa</taxon>
        <taxon>Spiralia</taxon>
        <taxon>Lophotrochozoa</taxon>
        <taxon>Mollusca</taxon>
        <taxon>Gastropoda</taxon>
        <taxon>Caenogastropoda</taxon>
        <taxon>Sorbeoconcha</taxon>
        <taxon>Cerithioidea</taxon>
        <taxon>Batillariidae</taxon>
        <taxon>Batillaria</taxon>
    </lineage>
</organism>
<dbReference type="CDD" id="cd04318">
    <property type="entry name" value="EcAsnRS_like_N"/>
    <property type="match status" value="1"/>
</dbReference>
<dbReference type="GO" id="GO:0004816">
    <property type="term" value="F:asparagine-tRNA ligase activity"/>
    <property type="evidence" value="ECO:0007669"/>
    <property type="project" value="UniProtKB-EC"/>
</dbReference>
<reference evidence="10 11" key="1">
    <citation type="journal article" date="2023" name="Sci. Data">
        <title>Genome assembly of the Korean intertidal mud-creeper Batillaria attramentaria.</title>
        <authorList>
            <person name="Patra A.K."/>
            <person name="Ho P.T."/>
            <person name="Jun S."/>
            <person name="Lee S.J."/>
            <person name="Kim Y."/>
            <person name="Won Y.J."/>
        </authorList>
    </citation>
    <scope>NUCLEOTIDE SEQUENCE [LARGE SCALE GENOMIC DNA]</scope>
    <source>
        <strain evidence="10">Wonlab-2016</strain>
    </source>
</reference>
<dbReference type="InterPro" id="IPR004364">
    <property type="entry name" value="Aa-tRNA-synt_II"/>
</dbReference>
<dbReference type="SUPFAM" id="SSF55681">
    <property type="entry name" value="Class II aaRS and biotin synthetases"/>
    <property type="match status" value="1"/>
</dbReference>
<evidence type="ECO:0000256" key="6">
    <source>
        <dbReference type="ARBA" id="ARBA00022917"/>
    </source>
</evidence>
<dbReference type="Gene3D" id="2.40.50.140">
    <property type="entry name" value="Nucleic acid-binding proteins"/>
    <property type="match status" value="1"/>
</dbReference>